<evidence type="ECO:0000256" key="1">
    <source>
        <dbReference type="SAM" id="Phobius"/>
    </source>
</evidence>
<organism evidence="2 3">
    <name type="scientific">Trichobilharzia regenti</name>
    <name type="common">Nasal bird schistosome</name>
    <dbReference type="NCBI Taxonomy" id="157069"/>
    <lineage>
        <taxon>Eukaryota</taxon>
        <taxon>Metazoa</taxon>
        <taxon>Spiralia</taxon>
        <taxon>Lophotrochozoa</taxon>
        <taxon>Platyhelminthes</taxon>
        <taxon>Trematoda</taxon>
        <taxon>Digenea</taxon>
        <taxon>Strigeidida</taxon>
        <taxon>Schistosomatoidea</taxon>
        <taxon>Schistosomatidae</taxon>
        <taxon>Trichobilharzia</taxon>
    </lineage>
</organism>
<reference evidence="3" key="2">
    <citation type="submission" date="2023-11" db="UniProtKB">
        <authorList>
            <consortium name="WormBaseParasite"/>
        </authorList>
    </citation>
    <scope>IDENTIFICATION</scope>
</reference>
<evidence type="ECO:0000313" key="2">
    <source>
        <dbReference type="Proteomes" id="UP000050795"/>
    </source>
</evidence>
<dbReference type="WBParaSite" id="TREG1_139240.2">
    <property type="protein sequence ID" value="TREG1_139240.2"/>
    <property type="gene ID" value="TREG1_139240"/>
</dbReference>
<keyword evidence="1" id="KW-0472">Membrane</keyword>
<protein>
    <submittedName>
        <fullName evidence="3">Uncharacterized protein</fullName>
    </submittedName>
</protein>
<reference evidence="2" key="1">
    <citation type="submission" date="2022-06" db="EMBL/GenBank/DDBJ databases">
        <authorList>
            <person name="Berger JAMES D."/>
            <person name="Berger JAMES D."/>
        </authorList>
    </citation>
    <scope>NUCLEOTIDE SEQUENCE [LARGE SCALE GENOMIC DNA]</scope>
</reference>
<feature type="transmembrane region" description="Helical" evidence="1">
    <location>
        <begin position="142"/>
        <end position="165"/>
    </location>
</feature>
<dbReference type="AlphaFoldDB" id="A0AA85J416"/>
<keyword evidence="2" id="KW-1185">Reference proteome</keyword>
<accession>A0AA85J416</accession>
<proteinExistence type="predicted"/>
<keyword evidence="1" id="KW-1133">Transmembrane helix</keyword>
<feature type="transmembrane region" description="Helical" evidence="1">
    <location>
        <begin position="58"/>
        <end position="79"/>
    </location>
</feature>
<feature type="transmembrane region" description="Helical" evidence="1">
    <location>
        <begin position="86"/>
        <end position="108"/>
    </location>
</feature>
<evidence type="ECO:0000313" key="3">
    <source>
        <dbReference type="WBParaSite" id="TREG1_139240.2"/>
    </source>
</evidence>
<dbReference type="Proteomes" id="UP000050795">
    <property type="component" value="Unassembled WGS sequence"/>
</dbReference>
<keyword evidence="1" id="KW-0812">Transmembrane</keyword>
<feature type="transmembrane region" description="Helical" evidence="1">
    <location>
        <begin position="32"/>
        <end position="52"/>
    </location>
</feature>
<sequence length="180" mass="20276">MRFYLSPFYNIWCTMADSLRVGENSGFGWRGYATITCIVLIMILCIIPIFTFRNNLKISLFLIGIIIVLFSANICFVCCKELGSECFILLGFIVLEDVLTIIFCILTRRFKPAVSIVLLYLSMAFMTTGWVLLALGRKQGILIYLVAGFWNTSLVLNSALALFSFRGANSFQTLELTEVS</sequence>
<name>A0AA85J416_TRIRE</name>
<feature type="transmembrane region" description="Helical" evidence="1">
    <location>
        <begin position="114"/>
        <end position="135"/>
    </location>
</feature>